<sequence length="148" mass="16114">MNGKQVRELRSQGLRCPRNGKQTTRIGTPLGSGLGRRCAATVLLSPLRARIPATDARAVMPGVRHRDGGVPRLRGVRPGHGFMTPRSFGDGRPLQGAQLQCLASPRSPRSSRVPPRFFPSPQPPSRRCIRWSSPPTASNSGYRTRSPT</sequence>
<gene>
    <name evidence="2" type="ORF">METUNv1_03339</name>
</gene>
<accession>F5RGJ7</accession>
<name>F5RGJ7_METUF</name>
<feature type="compositionally biased region" description="Polar residues" evidence="1">
    <location>
        <begin position="133"/>
        <end position="148"/>
    </location>
</feature>
<comment type="caution">
    <text evidence="2">The sequence shown here is derived from an EMBL/GenBank/DDBJ whole genome shotgun (WGS) entry which is preliminary data.</text>
</comment>
<dbReference type="Proteomes" id="UP000005019">
    <property type="component" value="Unassembled WGS sequence"/>
</dbReference>
<dbReference type="AlphaFoldDB" id="F5RGJ7"/>
<evidence type="ECO:0000313" key="3">
    <source>
        <dbReference type="Proteomes" id="UP000005019"/>
    </source>
</evidence>
<organism evidence="2 3">
    <name type="scientific">Methyloversatilis universalis (strain ATCC BAA-1314 / DSM 25237 / JCM 13912 / CCUG 52030 / FAM5)</name>
    <dbReference type="NCBI Taxonomy" id="1000565"/>
    <lineage>
        <taxon>Bacteria</taxon>
        <taxon>Pseudomonadati</taxon>
        <taxon>Pseudomonadota</taxon>
        <taxon>Betaproteobacteria</taxon>
        <taxon>Nitrosomonadales</taxon>
        <taxon>Sterolibacteriaceae</taxon>
        <taxon>Methyloversatilis</taxon>
    </lineage>
</organism>
<evidence type="ECO:0000313" key="2">
    <source>
        <dbReference type="EMBL" id="EGK70434.1"/>
    </source>
</evidence>
<evidence type="ECO:0000256" key="1">
    <source>
        <dbReference type="SAM" id="MobiDB-lite"/>
    </source>
</evidence>
<reference evidence="2 3" key="1">
    <citation type="journal article" date="2011" name="J. Bacteriol.">
        <title>Genome sequence of Methyloversatilis universalis FAM5T, a methylotrophic representative of the order Rhodocyclales.</title>
        <authorList>
            <person name="Kittichotirat W."/>
            <person name="Good N.M."/>
            <person name="Hall R."/>
            <person name="Bringel F."/>
            <person name="Lajus A."/>
            <person name="Medigue C."/>
            <person name="Smalley N.E."/>
            <person name="Beck D."/>
            <person name="Bumgarner R."/>
            <person name="Vuilleumier S."/>
            <person name="Kalyuzhnaya M.G."/>
        </authorList>
    </citation>
    <scope>NUCLEOTIDE SEQUENCE [LARGE SCALE GENOMIC DNA]</scope>
    <source>
        <strain evidence="3">ATCC BAA-1314 / JCM 13912 / FAM5</strain>
    </source>
</reference>
<feature type="region of interest" description="Disordered" evidence="1">
    <location>
        <begin position="62"/>
        <end position="148"/>
    </location>
</feature>
<protein>
    <submittedName>
        <fullName evidence="2">Uncharacterized protein</fullName>
    </submittedName>
</protein>
<feature type="compositionally biased region" description="Low complexity" evidence="1">
    <location>
        <begin position="104"/>
        <end position="115"/>
    </location>
</feature>
<dbReference type="EMBL" id="AFHG01000057">
    <property type="protein sequence ID" value="EGK70434.1"/>
    <property type="molecule type" value="Genomic_DNA"/>
</dbReference>
<proteinExistence type="predicted"/>
<keyword evidence="3" id="KW-1185">Reference proteome</keyword>
<dbReference type="STRING" id="1000565.METUNv1_03339"/>